<sequence length="218" mass="23571">MSRIELIGGLVGVVVAVLGLVDSFHGFLAAGLTLKLFVLGIAGIISIALLTSRLMSRPRPRNILSGAAKLLLVCGAFVVVALLLATRSPIMLREEITKGKSVTTLAAAYSSANAVTIQLPPHVTTNCMWSDAEPGAFPRLDAQMVDWDSPVPKLHIDNFVHPQRVAVECSPPSPLRGITVDPPLTEMFLRRQVDRWVDWILSLGGLTWLAACCRLWVS</sequence>
<reference evidence="2 3" key="1">
    <citation type="submission" date="2016-10" db="EMBL/GenBank/DDBJ databases">
        <authorList>
            <person name="de Groot N.N."/>
        </authorList>
    </citation>
    <scope>NUCLEOTIDE SEQUENCE [LARGE SCALE GENOMIC DNA]</scope>
    <source>
        <strain evidence="2 3">CGMCC 1.12097</strain>
    </source>
</reference>
<keyword evidence="1" id="KW-1133">Transmembrane helix</keyword>
<feature type="transmembrane region" description="Helical" evidence="1">
    <location>
        <begin position="67"/>
        <end position="85"/>
    </location>
</feature>
<feature type="transmembrane region" description="Helical" evidence="1">
    <location>
        <begin position="6"/>
        <end position="24"/>
    </location>
</feature>
<evidence type="ECO:0000256" key="1">
    <source>
        <dbReference type="SAM" id="Phobius"/>
    </source>
</evidence>
<dbReference type="Proteomes" id="UP000198588">
    <property type="component" value="Unassembled WGS sequence"/>
</dbReference>
<proteinExistence type="predicted"/>
<keyword evidence="1" id="KW-0812">Transmembrane</keyword>
<evidence type="ECO:0000313" key="2">
    <source>
        <dbReference type="EMBL" id="SDA97004.1"/>
    </source>
</evidence>
<dbReference type="EMBL" id="FMXM01000025">
    <property type="protein sequence ID" value="SDA97004.1"/>
    <property type="molecule type" value="Genomic_DNA"/>
</dbReference>
<accession>A0A1G5ZQB9</accession>
<evidence type="ECO:0000313" key="3">
    <source>
        <dbReference type="Proteomes" id="UP000198588"/>
    </source>
</evidence>
<keyword evidence="1" id="KW-0472">Membrane</keyword>
<dbReference type="STRING" id="1165689.SAMN02927914_05778"/>
<feature type="transmembrane region" description="Helical" evidence="1">
    <location>
        <begin position="36"/>
        <end position="55"/>
    </location>
</feature>
<gene>
    <name evidence="2" type="ORF">SAMN02927914_05778</name>
</gene>
<evidence type="ECO:0008006" key="4">
    <source>
        <dbReference type="Google" id="ProtNLM"/>
    </source>
</evidence>
<name>A0A1G5ZQB9_9HYPH</name>
<dbReference type="AlphaFoldDB" id="A0A1G5ZQB9"/>
<protein>
    <recommendedName>
        <fullName evidence="4">Transmembrane protein</fullName>
    </recommendedName>
</protein>
<organism evidence="2 3">
    <name type="scientific">Mesorhizobium qingshengii</name>
    <dbReference type="NCBI Taxonomy" id="1165689"/>
    <lineage>
        <taxon>Bacteria</taxon>
        <taxon>Pseudomonadati</taxon>
        <taxon>Pseudomonadota</taxon>
        <taxon>Alphaproteobacteria</taxon>
        <taxon>Hyphomicrobiales</taxon>
        <taxon>Phyllobacteriaceae</taxon>
        <taxon>Mesorhizobium</taxon>
    </lineage>
</organism>
<dbReference type="RefSeq" id="WP_091585327.1">
    <property type="nucleotide sequence ID" value="NZ_FMXM01000025.1"/>
</dbReference>